<dbReference type="EMBL" id="CAXITT010000974">
    <property type="protein sequence ID" value="CAL1547417.1"/>
    <property type="molecule type" value="Genomic_DNA"/>
</dbReference>
<proteinExistence type="predicted"/>
<protein>
    <submittedName>
        <fullName evidence="1">Uncharacterized protein</fullName>
    </submittedName>
</protein>
<name>A0AAV2INI7_LYMST</name>
<reference evidence="1 2" key="1">
    <citation type="submission" date="2024-04" db="EMBL/GenBank/DDBJ databases">
        <authorList>
            <consortium name="Genoscope - CEA"/>
            <person name="William W."/>
        </authorList>
    </citation>
    <scope>NUCLEOTIDE SEQUENCE [LARGE SCALE GENOMIC DNA]</scope>
</reference>
<evidence type="ECO:0000313" key="2">
    <source>
        <dbReference type="Proteomes" id="UP001497497"/>
    </source>
</evidence>
<organism evidence="1 2">
    <name type="scientific">Lymnaea stagnalis</name>
    <name type="common">Great pond snail</name>
    <name type="synonym">Helix stagnalis</name>
    <dbReference type="NCBI Taxonomy" id="6523"/>
    <lineage>
        <taxon>Eukaryota</taxon>
        <taxon>Metazoa</taxon>
        <taxon>Spiralia</taxon>
        <taxon>Lophotrochozoa</taxon>
        <taxon>Mollusca</taxon>
        <taxon>Gastropoda</taxon>
        <taxon>Heterobranchia</taxon>
        <taxon>Euthyneura</taxon>
        <taxon>Panpulmonata</taxon>
        <taxon>Hygrophila</taxon>
        <taxon>Lymnaeoidea</taxon>
        <taxon>Lymnaeidae</taxon>
        <taxon>Lymnaea</taxon>
    </lineage>
</organism>
<evidence type="ECO:0000313" key="1">
    <source>
        <dbReference type="EMBL" id="CAL1547417.1"/>
    </source>
</evidence>
<gene>
    <name evidence="1" type="ORF">GSLYS_00020742001</name>
</gene>
<dbReference type="Proteomes" id="UP001497497">
    <property type="component" value="Unassembled WGS sequence"/>
</dbReference>
<feature type="non-terminal residue" evidence="1">
    <location>
        <position position="1"/>
    </location>
</feature>
<sequence>QSQEHIRGVGKGWHILLNINRFNCSGYFHGKGRQIFAAPQVAPNPKLHHCTVMMRKSSRTMTSHTASDVNPVMTSAMTSGMTTSRTSMTVFWIALLISMWSKGLLTIRYETGIRAVASGSCPYGLLADADPLIVTGDLDFSSDEHPTAYDMHFTFGPKDAENLTDLPVVCTIRLIQLCGVNHTAGCYCLF</sequence>
<feature type="non-terminal residue" evidence="1">
    <location>
        <position position="190"/>
    </location>
</feature>
<dbReference type="AlphaFoldDB" id="A0AAV2INI7"/>
<comment type="caution">
    <text evidence="1">The sequence shown here is derived from an EMBL/GenBank/DDBJ whole genome shotgun (WGS) entry which is preliminary data.</text>
</comment>
<accession>A0AAV2INI7</accession>
<keyword evidence="2" id="KW-1185">Reference proteome</keyword>